<keyword evidence="1" id="KW-1133">Transmembrane helix</keyword>
<accession>A0A502G046</accession>
<keyword evidence="1" id="KW-0472">Membrane</keyword>
<protein>
    <submittedName>
        <fullName evidence="2">Uncharacterized protein</fullName>
    </submittedName>
</protein>
<reference evidence="2 3" key="1">
    <citation type="journal article" date="2019" name="Environ. Microbiol.">
        <title>Species interactions and distinct microbial communities in high Arctic permafrost affected cryosols are associated with the CH4 and CO2 gas fluxes.</title>
        <authorList>
            <person name="Altshuler I."/>
            <person name="Hamel J."/>
            <person name="Turney S."/>
            <person name="Magnuson E."/>
            <person name="Levesque R."/>
            <person name="Greer C."/>
            <person name="Whyte L.G."/>
        </authorList>
    </citation>
    <scope>NUCLEOTIDE SEQUENCE [LARGE SCALE GENOMIC DNA]</scope>
    <source>
        <strain evidence="2 3">E6.1</strain>
    </source>
</reference>
<name>A0A502G046_9SPHN</name>
<dbReference type="EMBL" id="RCZC01000002">
    <property type="protein sequence ID" value="TPG55135.1"/>
    <property type="molecule type" value="Genomic_DNA"/>
</dbReference>
<dbReference type="Proteomes" id="UP000319931">
    <property type="component" value="Unassembled WGS sequence"/>
</dbReference>
<gene>
    <name evidence="2" type="ORF">EAH76_11265</name>
</gene>
<comment type="caution">
    <text evidence="2">The sequence shown here is derived from an EMBL/GenBank/DDBJ whole genome shotgun (WGS) entry which is preliminary data.</text>
</comment>
<evidence type="ECO:0000313" key="2">
    <source>
        <dbReference type="EMBL" id="TPG55135.1"/>
    </source>
</evidence>
<dbReference type="RefSeq" id="WP_140850266.1">
    <property type="nucleotide sequence ID" value="NZ_RCZC01000002.1"/>
</dbReference>
<keyword evidence="3" id="KW-1185">Reference proteome</keyword>
<sequence length="68" mass="7841">MEFAFWLLLLFFVPALILWSPVFALACWRFREGKFRHYAWVWAWMLPASATVVLLGLTGFIGDVFGSA</sequence>
<organism evidence="2 3">
    <name type="scientific">Sphingomonas glacialis</name>
    <dbReference type="NCBI Taxonomy" id="658225"/>
    <lineage>
        <taxon>Bacteria</taxon>
        <taxon>Pseudomonadati</taxon>
        <taxon>Pseudomonadota</taxon>
        <taxon>Alphaproteobacteria</taxon>
        <taxon>Sphingomonadales</taxon>
        <taxon>Sphingomonadaceae</taxon>
        <taxon>Sphingomonas</taxon>
    </lineage>
</organism>
<proteinExistence type="predicted"/>
<feature type="transmembrane region" description="Helical" evidence="1">
    <location>
        <begin position="40"/>
        <end position="65"/>
    </location>
</feature>
<evidence type="ECO:0000256" key="1">
    <source>
        <dbReference type="SAM" id="Phobius"/>
    </source>
</evidence>
<dbReference type="AlphaFoldDB" id="A0A502G046"/>
<evidence type="ECO:0000313" key="3">
    <source>
        <dbReference type="Proteomes" id="UP000319931"/>
    </source>
</evidence>
<keyword evidence="1" id="KW-0812">Transmembrane</keyword>